<name>A0A366SAV9_9HYPO</name>
<dbReference type="GO" id="GO:0008270">
    <property type="term" value="F:zinc ion binding"/>
    <property type="evidence" value="ECO:0007669"/>
    <property type="project" value="InterPro"/>
</dbReference>
<keyword evidence="3" id="KW-0805">Transcription regulation</keyword>
<feature type="region of interest" description="Disordered" evidence="6">
    <location>
        <begin position="237"/>
        <end position="280"/>
    </location>
</feature>
<dbReference type="EMBL" id="QKXC01000030">
    <property type="protein sequence ID" value="RBR26092.1"/>
    <property type="molecule type" value="Genomic_DNA"/>
</dbReference>
<evidence type="ECO:0000256" key="6">
    <source>
        <dbReference type="SAM" id="MobiDB-lite"/>
    </source>
</evidence>
<dbReference type="Pfam" id="PF04082">
    <property type="entry name" value="Fungal_trans"/>
    <property type="match status" value="1"/>
</dbReference>
<dbReference type="PANTHER" id="PTHR47338:SF7">
    <property type="entry name" value="ZN(II)2CYS6 TRANSCRIPTION FACTOR (EUROFUNG)"/>
    <property type="match status" value="1"/>
</dbReference>
<protein>
    <recommendedName>
        <fullName evidence="7">Xylanolytic transcriptional activator regulatory domain-containing protein</fullName>
    </recommendedName>
</protein>
<dbReference type="OrthoDB" id="4685598at2759"/>
<proteinExistence type="predicted"/>
<dbReference type="InterPro" id="IPR050815">
    <property type="entry name" value="TF_fung"/>
</dbReference>
<gene>
    <name evidence="8" type="ORF">FIESC28_01120</name>
</gene>
<keyword evidence="2" id="KW-0479">Metal-binding</keyword>
<evidence type="ECO:0000259" key="7">
    <source>
        <dbReference type="Pfam" id="PF04082"/>
    </source>
</evidence>
<evidence type="ECO:0000313" key="8">
    <source>
        <dbReference type="EMBL" id="RBR26092.1"/>
    </source>
</evidence>
<comment type="subcellular location">
    <subcellularLocation>
        <location evidence="1">Nucleus</location>
    </subcellularLocation>
</comment>
<dbReference type="GeneID" id="41990567"/>
<accession>A0A366SAV9</accession>
<dbReference type="GO" id="GO:0006351">
    <property type="term" value="P:DNA-templated transcription"/>
    <property type="evidence" value="ECO:0007669"/>
    <property type="project" value="InterPro"/>
</dbReference>
<dbReference type="InterPro" id="IPR007219">
    <property type="entry name" value="XnlR_reg_dom"/>
</dbReference>
<dbReference type="GO" id="GO:0005634">
    <property type="term" value="C:nucleus"/>
    <property type="evidence" value="ECO:0007669"/>
    <property type="project" value="UniProtKB-SubCell"/>
</dbReference>
<evidence type="ECO:0000256" key="4">
    <source>
        <dbReference type="ARBA" id="ARBA00023163"/>
    </source>
</evidence>
<dbReference type="RefSeq" id="XP_031020683.1">
    <property type="nucleotide sequence ID" value="XM_031155271.1"/>
</dbReference>
<evidence type="ECO:0000313" key="9">
    <source>
        <dbReference type="Proteomes" id="UP000253153"/>
    </source>
</evidence>
<dbReference type="AlphaFoldDB" id="A0A366SAV9"/>
<evidence type="ECO:0000256" key="2">
    <source>
        <dbReference type="ARBA" id="ARBA00022723"/>
    </source>
</evidence>
<reference evidence="8 9" key="1">
    <citation type="submission" date="2018-06" db="EMBL/GenBank/DDBJ databases">
        <title>Fusarium incarnatum-equiseti species complex species 28.</title>
        <authorList>
            <person name="Gardiner D.M."/>
        </authorList>
    </citation>
    <scope>NUCLEOTIDE SEQUENCE [LARGE SCALE GENOMIC DNA]</scope>
    <source>
        <strain evidence="8 9">FIESC_28</strain>
    </source>
</reference>
<dbReference type="Proteomes" id="UP000253153">
    <property type="component" value="Unassembled WGS sequence"/>
</dbReference>
<organism evidence="8 9">
    <name type="scientific">Fusarium coffeatum</name>
    <dbReference type="NCBI Taxonomy" id="231269"/>
    <lineage>
        <taxon>Eukaryota</taxon>
        <taxon>Fungi</taxon>
        <taxon>Dikarya</taxon>
        <taxon>Ascomycota</taxon>
        <taxon>Pezizomycotina</taxon>
        <taxon>Sordariomycetes</taxon>
        <taxon>Hypocreomycetidae</taxon>
        <taxon>Hypocreales</taxon>
        <taxon>Nectriaceae</taxon>
        <taxon>Fusarium</taxon>
        <taxon>Fusarium incarnatum-equiseti species complex</taxon>
    </lineage>
</organism>
<keyword evidence="4" id="KW-0804">Transcription</keyword>
<feature type="domain" description="Xylanolytic transcriptional activator regulatory" evidence="7">
    <location>
        <begin position="27"/>
        <end position="247"/>
    </location>
</feature>
<dbReference type="CDD" id="cd12148">
    <property type="entry name" value="fungal_TF_MHR"/>
    <property type="match status" value="1"/>
</dbReference>
<keyword evidence="5" id="KW-0539">Nucleus</keyword>
<comment type="caution">
    <text evidence="8">The sequence shown here is derived from an EMBL/GenBank/DDBJ whole genome shotgun (WGS) entry which is preliminary data.</text>
</comment>
<evidence type="ECO:0000256" key="5">
    <source>
        <dbReference type="ARBA" id="ARBA00023242"/>
    </source>
</evidence>
<dbReference type="GO" id="GO:0003677">
    <property type="term" value="F:DNA binding"/>
    <property type="evidence" value="ECO:0007669"/>
    <property type="project" value="InterPro"/>
</dbReference>
<sequence>MDMSPAAADEMNRVFELESKSTIRTYLDTYFDRSDIADCVFLHRATTIAEWNQGKLEKTLLKAICASALRLTSGYDPESSPAHTWIKQVQNDLTSQMGDVSVAKLQSLMLVIEFLFSMQFTGDVWVLVSIASRIAFTKRLNYERPAIDAVKQECLRRLMWYIYRIDKVFSGGIEDLTVCPTERMHIRLPSSQHNFQLGSRSKAPFLQSKDEVGTDLNVLAFLMRFYDTRDRVLSSTSPVTIRQQEKLHRRSKHAYAPVDEEEQDPAIRPPDQSTSEELSEAVPVEIPPGQDIWSFTAQDNAQDMMGSTGDASFESLSSLGYPLINYDSINSIDMVFGDQELGFPMDPFDLQMNAYTDSNASQY</sequence>
<evidence type="ECO:0000256" key="3">
    <source>
        <dbReference type="ARBA" id="ARBA00023015"/>
    </source>
</evidence>
<evidence type="ECO:0000256" key="1">
    <source>
        <dbReference type="ARBA" id="ARBA00004123"/>
    </source>
</evidence>
<dbReference type="PANTHER" id="PTHR47338">
    <property type="entry name" value="ZN(II)2CYS6 TRANSCRIPTION FACTOR (EUROFUNG)-RELATED"/>
    <property type="match status" value="1"/>
</dbReference>
<keyword evidence="9" id="KW-1185">Reference proteome</keyword>
<dbReference type="GO" id="GO:0000981">
    <property type="term" value="F:DNA-binding transcription factor activity, RNA polymerase II-specific"/>
    <property type="evidence" value="ECO:0007669"/>
    <property type="project" value="InterPro"/>
</dbReference>